<sequence>MNIKKSLFYKIGIGGVIISCIITACSISKKEGTNNNEIFALLAAISATAGTVAPTLTATGGNLQIVLSWDTIAGAESYNLYHSTSESFTSQTGSKITGVTSPYVHTGQVDATSRSYFLTAVRGGQEGPASSIQTATAGLCGNNITQTYASEACDDGNTIDNGNGCSTTCKRVGFCGDGTRQSIFEACDSSGVNAVACDSDCTAPVCGDGIRNAAAGEACDDGNVNNGDTCNSTCSGP</sequence>
<dbReference type="AlphaFoldDB" id="A0A2P2DEJ3"/>
<keyword evidence="2" id="KW-0677">Repeat</keyword>
<organism evidence="5 6">
    <name type="scientific">Leptospira ellinghausenii</name>
    <dbReference type="NCBI Taxonomy" id="1917822"/>
    <lineage>
        <taxon>Bacteria</taxon>
        <taxon>Pseudomonadati</taxon>
        <taxon>Spirochaetota</taxon>
        <taxon>Spirochaetia</taxon>
        <taxon>Leptospirales</taxon>
        <taxon>Leptospiraceae</taxon>
        <taxon>Leptospira</taxon>
    </lineage>
</organism>
<dbReference type="Gene3D" id="2.60.40.10">
    <property type="entry name" value="Immunoglobulins"/>
    <property type="match status" value="1"/>
</dbReference>
<evidence type="ECO:0000256" key="1">
    <source>
        <dbReference type="ARBA" id="ARBA00022729"/>
    </source>
</evidence>
<dbReference type="GO" id="GO:0005615">
    <property type="term" value="C:extracellular space"/>
    <property type="evidence" value="ECO:0007669"/>
    <property type="project" value="TreeGrafter"/>
</dbReference>
<evidence type="ECO:0008006" key="7">
    <source>
        <dbReference type="Google" id="ProtNLM"/>
    </source>
</evidence>
<dbReference type="GO" id="GO:0007166">
    <property type="term" value="P:cell surface receptor signaling pathway"/>
    <property type="evidence" value="ECO:0007669"/>
    <property type="project" value="TreeGrafter"/>
</dbReference>
<evidence type="ECO:0000256" key="3">
    <source>
        <dbReference type="ARBA" id="ARBA00023157"/>
    </source>
</evidence>
<dbReference type="OrthoDB" id="324891at2"/>
<keyword evidence="4" id="KW-0472">Membrane</keyword>
<feature type="transmembrane region" description="Helical" evidence="4">
    <location>
        <begin position="7"/>
        <end position="24"/>
    </location>
</feature>
<evidence type="ECO:0000313" key="6">
    <source>
        <dbReference type="Proteomes" id="UP000245206"/>
    </source>
</evidence>
<dbReference type="InterPro" id="IPR013783">
    <property type="entry name" value="Ig-like_fold"/>
</dbReference>
<reference evidence="6" key="1">
    <citation type="journal article" date="2019" name="Microbiol. Immunol.">
        <title>Molecular and phenotypic characterization of Leptospira johnsonii sp. nov., Leptospira ellinghausenii sp. nov. and Leptospira ryugenii sp. nov. isolated from soil and water in Japan.</title>
        <authorList>
            <person name="Masuzawa T."/>
            <person name="Saito M."/>
            <person name="Nakao R."/>
            <person name="Nikaido Y."/>
            <person name="Matsumoto M."/>
            <person name="Ogawa M."/>
            <person name="Yokoyama M."/>
            <person name="Hidaka Y."/>
            <person name="Tomita J."/>
            <person name="Sakakibara K."/>
            <person name="Suzuki K."/>
            <person name="Yasuda S."/>
            <person name="Sato H."/>
            <person name="Yamaguchi M."/>
            <person name="Yoshida S.I."/>
            <person name="Koizumi N."/>
            <person name="Kawamura Y."/>
        </authorList>
    </citation>
    <scope>NUCLEOTIDE SEQUENCE [LARGE SCALE GENOMIC DNA]</scope>
    <source>
        <strain evidence="6">E18</strain>
    </source>
</reference>
<dbReference type="EMBL" id="BFAZ01000009">
    <property type="protein sequence ID" value="GBF43039.1"/>
    <property type="molecule type" value="Genomic_DNA"/>
</dbReference>
<dbReference type="InterPro" id="IPR011936">
    <property type="entry name" value="Myxo_disulph_rpt"/>
</dbReference>
<evidence type="ECO:0000256" key="2">
    <source>
        <dbReference type="ARBA" id="ARBA00022737"/>
    </source>
</evidence>
<evidence type="ECO:0000256" key="4">
    <source>
        <dbReference type="SAM" id="Phobius"/>
    </source>
</evidence>
<evidence type="ECO:0000313" key="5">
    <source>
        <dbReference type="EMBL" id="GBF43039.1"/>
    </source>
</evidence>
<dbReference type="RefSeq" id="WP_108960038.1">
    <property type="nucleotide sequence ID" value="NZ_BFAZ01000009.1"/>
</dbReference>
<name>A0A2P2DEJ3_9LEPT</name>
<dbReference type="PANTHER" id="PTHR46130">
    <property type="entry name" value="LAMGL DOMAIN-CONTAINING PROTEIN"/>
    <property type="match status" value="1"/>
</dbReference>
<dbReference type="PANTHER" id="PTHR46130:SF3">
    <property type="entry name" value="CHROMOSOME UNDETERMINED SCAFFOLD_33, WHOLE GENOME SHOTGUN SEQUENCE"/>
    <property type="match status" value="1"/>
</dbReference>
<dbReference type="PROSITE" id="PS51257">
    <property type="entry name" value="PROKAR_LIPOPROTEIN"/>
    <property type="match status" value="1"/>
</dbReference>
<keyword evidence="1" id="KW-0732">Signal</keyword>
<protein>
    <recommendedName>
        <fullName evidence="7">Lipoprotein</fullName>
    </recommendedName>
</protein>
<gene>
    <name evidence="5" type="ORF">LPTSP2_23350</name>
</gene>
<dbReference type="GO" id="GO:0006508">
    <property type="term" value="P:proteolysis"/>
    <property type="evidence" value="ECO:0007669"/>
    <property type="project" value="TreeGrafter"/>
</dbReference>
<keyword evidence="6" id="KW-1185">Reference proteome</keyword>
<dbReference type="InterPro" id="IPR043543">
    <property type="entry name" value="PAPPA/PAPPA2"/>
</dbReference>
<dbReference type="Proteomes" id="UP000245206">
    <property type="component" value="Unassembled WGS sequence"/>
</dbReference>
<comment type="caution">
    <text evidence="5">The sequence shown here is derived from an EMBL/GenBank/DDBJ whole genome shotgun (WGS) entry which is preliminary data.</text>
</comment>
<dbReference type="GO" id="GO:0004222">
    <property type="term" value="F:metalloendopeptidase activity"/>
    <property type="evidence" value="ECO:0007669"/>
    <property type="project" value="TreeGrafter"/>
</dbReference>
<keyword evidence="4" id="KW-0812">Transmembrane</keyword>
<keyword evidence="4" id="KW-1133">Transmembrane helix</keyword>
<dbReference type="Pfam" id="PF13948">
    <property type="entry name" value="DUF4215"/>
    <property type="match status" value="1"/>
</dbReference>
<dbReference type="NCBIfam" id="TIGR02232">
    <property type="entry name" value="myxo_disulf_rpt"/>
    <property type="match status" value="2"/>
</dbReference>
<proteinExistence type="predicted"/>
<accession>A0A2P2DEJ3</accession>
<keyword evidence="3" id="KW-1015">Disulfide bond</keyword>